<keyword evidence="2" id="KW-1185">Reference proteome</keyword>
<dbReference type="Proteomes" id="UP000293398">
    <property type="component" value="Unassembled WGS sequence"/>
</dbReference>
<dbReference type="EMBL" id="SHKO01000002">
    <property type="protein sequence ID" value="RZT94480.1"/>
    <property type="molecule type" value="Genomic_DNA"/>
</dbReference>
<dbReference type="OrthoDB" id="8683362at2"/>
<accession>A0A4Q7VEN5</accession>
<organism evidence="1 2">
    <name type="scientific">Advenella incenata</name>
    <dbReference type="NCBI Taxonomy" id="267800"/>
    <lineage>
        <taxon>Bacteria</taxon>
        <taxon>Pseudomonadati</taxon>
        <taxon>Pseudomonadota</taxon>
        <taxon>Betaproteobacteria</taxon>
        <taxon>Burkholderiales</taxon>
        <taxon>Alcaligenaceae</taxon>
    </lineage>
</organism>
<evidence type="ECO:0000313" key="2">
    <source>
        <dbReference type="Proteomes" id="UP000293398"/>
    </source>
</evidence>
<protein>
    <submittedName>
        <fullName evidence="1">Uncharacterized protein</fullName>
    </submittedName>
</protein>
<gene>
    <name evidence="1" type="ORF">EV681_2900</name>
</gene>
<sequence length="166" mass="19014">MTVYLKKFENVYEKDLTSDIDGIETVYVKDKTTFNYTNGLTIDATGKTFYRKANTVDIQTPKHTLDYQTSETHGYAQAGFAAVNIQVNIVNTAIAGWKTETSTSYNLAGGLFINPSPIKISRKGSQRREHRRVHEFHMLWRTNKVKESVIIDKTCTLLYQLHMWGI</sequence>
<proteinExistence type="predicted"/>
<name>A0A4Q7VEN5_9BURK</name>
<evidence type="ECO:0000313" key="1">
    <source>
        <dbReference type="EMBL" id="RZT94480.1"/>
    </source>
</evidence>
<comment type="caution">
    <text evidence="1">The sequence shown here is derived from an EMBL/GenBank/DDBJ whole genome shotgun (WGS) entry which is preliminary data.</text>
</comment>
<dbReference type="AlphaFoldDB" id="A0A4Q7VEN5"/>
<reference evidence="1 2" key="1">
    <citation type="submission" date="2019-02" db="EMBL/GenBank/DDBJ databases">
        <title>Genomic Encyclopedia of Type Strains, Phase IV (KMG-IV): sequencing the most valuable type-strain genomes for metagenomic binning, comparative biology and taxonomic classification.</title>
        <authorList>
            <person name="Goeker M."/>
        </authorList>
    </citation>
    <scope>NUCLEOTIDE SEQUENCE [LARGE SCALE GENOMIC DNA]</scope>
    <source>
        <strain evidence="1 2">DSM 23814</strain>
    </source>
</reference>
<dbReference type="RefSeq" id="WP_128392861.1">
    <property type="nucleotide sequence ID" value="NZ_SHKO01000002.1"/>
</dbReference>